<dbReference type="CDD" id="cd06127">
    <property type="entry name" value="DEDDh"/>
    <property type="match status" value="1"/>
</dbReference>
<dbReference type="InterPro" id="IPR036397">
    <property type="entry name" value="RNaseH_sf"/>
</dbReference>
<evidence type="ECO:0000313" key="2">
    <source>
        <dbReference type="EMBL" id="PIT93163.1"/>
    </source>
</evidence>
<dbReference type="PANTHER" id="PTHR30231:SF41">
    <property type="entry name" value="DNA POLYMERASE III SUBUNIT EPSILON"/>
    <property type="match status" value="1"/>
</dbReference>
<reference evidence="3" key="1">
    <citation type="submission" date="2017-09" db="EMBL/GenBank/DDBJ databases">
        <title>Depth-based differentiation of microbial function through sediment-hosted aquifers and enrichment of novel symbionts in the deep terrestrial subsurface.</title>
        <authorList>
            <person name="Probst A.J."/>
            <person name="Ladd B."/>
            <person name="Jarett J.K."/>
            <person name="Geller-Mcgrath D.E."/>
            <person name="Sieber C.M.K."/>
            <person name="Emerson J.B."/>
            <person name="Anantharaman K."/>
            <person name="Thomas B.C."/>
            <person name="Malmstrom R."/>
            <person name="Stieglmeier M."/>
            <person name="Klingl A."/>
            <person name="Woyke T."/>
            <person name="Ryan C.M."/>
            <person name="Banfield J.F."/>
        </authorList>
    </citation>
    <scope>NUCLEOTIDE SEQUENCE [LARGE SCALE GENOMIC DNA]</scope>
</reference>
<dbReference type="Gene3D" id="3.30.420.10">
    <property type="entry name" value="Ribonuclease H-like superfamily/Ribonuclease H"/>
    <property type="match status" value="1"/>
</dbReference>
<dbReference type="GO" id="GO:0003676">
    <property type="term" value="F:nucleic acid binding"/>
    <property type="evidence" value="ECO:0007669"/>
    <property type="project" value="InterPro"/>
</dbReference>
<comment type="caution">
    <text evidence="2">The sequence shown here is derived from an EMBL/GenBank/DDBJ whole genome shotgun (WGS) entry which is preliminary data.</text>
</comment>
<name>A0A2M6WK74_9BACT</name>
<dbReference type="Pfam" id="PF00929">
    <property type="entry name" value="RNase_T"/>
    <property type="match status" value="1"/>
</dbReference>
<dbReference type="InterPro" id="IPR012337">
    <property type="entry name" value="RNaseH-like_sf"/>
</dbReference>
<dbReference type="SMART" id="SM00479">
    <property type="entry name" value="EXOIII"/>
    <property type="match status" value="1"/>
</dbReference>
<dbReference type="Proteomes" id="UP000229112">
    <property type="component" value="Unassembled WGS sequence"/>
</dbReference>
<organism evidence="2 3">
    <name type="scientific">Candidatus Harrisonbacteria bacterium CG10_big_fil_rev_8_21_14_0_10_38_8</name>
    <dbReference type="NCBI Taxonomy" id="1974582"/>
    <lineage>
        <taxon>Bacteria</taxon>
        <taxon>Candidatus Harrisoniibacteriota</taxon>
    </lineage>
</organism>
<dbReference type="EMBL" id="PFAY01000010">
    <property type="protein sequence ID" value="PIT93163.1"/>
    <property type="molecule type" value="Genomic_DNA"/>
</dbReference>
<dbReference type="PANTHER" id="PTHR30231">
    <property type="entry name" value="DNA POLYMERASE III SUBUNIT EPSILON"/>
    <property type="match status" value="1"/>
</dbReference>
<dbReference type="AlphaFoldDB" id="A0A2M6WK74"/>
<dbReference type="GO" id="GO:0005829">
    <property type="term" value="C:cytosol"/>
    <property type="evidence" value="ECO:0007669"/>
    <property type="project" value="TreeGrafter"/>
</dbReference>
<dbReference type="GO" id="GO:0045004">
    <property type="term" value="P:DNA replication proofreading"/>
    <property type="evidence" value="ECO:0007669"/>
    <property type="project" value="TreeGrafter"/>
</dbReference>
<evidence type="ECO:0000313" key="3">
    <source>
        <dbReference type="Proteomes" id="UP000229112"/>
    </source>
</evidence>
<sequence length="187" mass="21478">MTLEEMRTFDILSADLVVFDTEFTSLDFQTNELLEIGFAKLKALTHEVLTEGDIKIKADLTHASEDSLKLIGYNQEEWDKEAVTPKEGLEEFLKHTDSCVLVAHNIANDWMVIKNALAKSNLKENFHYKSIDTFTLGWYVLQGKPEFTTFSLREMAKYFKVDQGQKHRAIDDARATAEVFKKLISHE</sequence>
<accession>A0A2M6WK74</accession>
<feature type="domain" description="Exonuclease" evidence="1">
    <location>
        <begin position="15"/>
        <end position="187"/>
    </location>
</feature>
<dbReference type="GO" id="GO:0008408">
    <property type="term" value="F:3'-5' exonuclease activity"/>
    <property type="evidence" value="ECO:0007669"/>
    <property type="project" value="TreeGrafter"/>
</dbReference>
<evidence type="ECO:0000259" key="1">
    <source>
        <dbReference type="SMART" id="SM00479"/>
    </source>
</evidence>
<dbReference type="SUPFAM" id="SSF53098">
    <property type="entry name" value="Ribonuclease H-like"/>
    <property type="match status" value="1"/>
</dbReference>
<protein>
    <recommendedName>
        <fullName evidence="1">Exonuclease domain-containing protein</fullName>
    </recommendedName>
</protein>
<dbReference type="InterPro" id="IPR013520">
    <property type="entry name" value="Ribonucl_H"/>
</dbReference>
<proteinExistence type="predicted"/>
<gene>
    <name evidence="2" type="ORF">COU06_01270</name>
</gene>